<dbReference type="EMBL" id="KB310915">
    <property type="protein sequence ID" value="ELT90461.1"/>
    <property type="molecule type" value="Genomic_DNA"/>
</dbReference>
<keyword evidence="10" id="KW-1185">Reference proteome</keyword>
<organism evidence="8">
    <name type="scientific">Capitella teleta</name>
    <name type="common">Polychaete worm</name>
    <dbReference type="NCBI Taxonomy" id="283909"/>
    <lineage>
        <taxon>Eukaryota</taxon>
        <taxon>Metazoa</taxon>
        <taxon>Spiralia</taxon>
        <taxon>Lophotrochozoa</taxon>
        <taxon>Annelida</taxon>
        <taxon>Polychaeta</taxon>
        <taxon>Sedentaria</taxon>
        <taxon>Scolecida</taxon>
        <taxon>Capitellidae</taxon>
        <taxon>Capitella</taxon>
    </lineage>
</organism>
<evidence type="ECO:0000313" key="8">
    <source>
        <dbReference type="EMBL" id="ELT90461.1"/>
    </source>
</evidence>
<dbReference type="OMA" id="SQQVEEW"/>
<dbReference type="EMBL" id="AMQN01003099">
    <property type="status" value="NOT_ANNOTATED_CDS"/>
    <property type="molecule type" value="Genomic_DNA"/>
</dbReference>
<protein>
    <recommendedName>
        <fullName evidence="7">Peptidase C30 domain-containing protein</fullName>
    </recommendedName>
</protein>
<keyword evidence="4 6" id="KW-1133">Transmembrane helix</keyword>
<feature type="transmembrane region" description="Helical" evidence="6">
    <location>
        <begin position="315"/>
        <end position="335"/>
    </location>
</feature>
<comment type="subcellular location">
    <subcellularLocation>
        <location evidence="1">Membrane</location>
    </subcellularLocation>
</comment>
<dbReference type="Gene3D" id="1.20.1740.10">
    <property type="entry name" value="Amino acid/polyamine transporter I"/>
    <property type="match status" value="1"/>
</dbReference>
<evidence type="ECO:0000256" key="4">
    <source>
        <dbReference type="ARBA" id="ARBA00022989"/>
    </source>
</evidence>
<dbReference type="InterPro" id="IPR008740">
    <property type="entry name" value="Peptidase_C30_CoV"/>
</dbReference>
<dbReference type="AlphaFoldDB" id="R7TFZ3"/>
<evidence type="ECO:0000256" key="5">
    <source>
        <dbReference type="ARBA" id="ARBA00023136"/>
    </source>
</evidence>
<dbReference type="STRING" id="283909.R7TFZ3"/>
<evidence type="ECO:0000256" key="6">
    <source>
        <dbReference type="SAM" id="Phobius"/>
    </source>
</evidence>
<evidence type="ECO:0000313" key="9">
    <source>
        <dbReference type="EnsemblMetazoa" id="CapteP197482"/>
    </source>
</evidence>
<dbReference type="EnsemblMetazoa" id="CapteT197482">
    <property type="protein sequence ID" value="CapteP197482"/>
    <property type="gene ID" value="CapteG197482"/>
</dbReference>
<dbReference type="GO" id="GO:0019082">
    <property type="term" value="P:viral protein processing"/>
    <property type="evidence" value="ECO:0007669"/>
    <property type="project" value="InterPro"/>
</dbReference>
<keyword evidence="5 6" id="KW-0472">Membrane</keyword>
<feature type="transmembrane region" description="Helical" evidence="6">
    <location>
        <begin position="99"/>
        <end position="120"/>
    </location>
</feature>
<reference evidence="10" key="1">
    <citation type="submission" date="2012-12" db="EMBL/GenBank/DDBJ databases">
        <authorList>
            <person name="Hellsten U."/>
            <person name="Grimwood J."/>
            <person name="Chapman J.A."/>
            <person name="Shapiro H."/>
            <person name="Aerts A."/>
            <person name="Otillar R.P."/>
            <person name="Terry A.Y."/>
            <person name="Boore J.L."/>
            <person name="Simakov O."/>
            <person name="Marletaz F."/>
            <person name="Cho S.-J."/>
            <person name="Edsinger-Gonzales E."/>
            <person name="Havlak P."/>
            <person name="Kuo D.-H."/>
            <person name="Larsson T."/>
            <person name="Lv J."/>
            <person name="Arendt D."/>
            <person name="Savage R."/>
            <person name="Osoegawa K."/>
            <person name="de Jong P."/>
            <person name="Lindberg D.R."/>
            <person name="Seaver E.C."/>
            <person name="Weisblat D.A."/>
            <person name="Putnam N.H."/>
            <person name="Grigoriev I.V."/>
            <person name="Rokhsar D.S."/>
        </authorList>
    </citation>
    <scope>NUCLEOTIDE SEQUENCE</scope>
    <source>
        <strain evidence="10">I ESC-2004</strain>
    </source>
</reference>
<feature type="transmembrane region" description="Helical" evidence="6">
    <location>
        <begin position="341"/>
        <end position="360"/>
    </location>
</feature>
<proteinExistence type="predicted"/>
<dbReference type="GO" id="GO:0016020">
    <property type="term" value="C:membrane"/>
    <property type="evidence" value="ECO:0007669"/>
    <property type="project" value="UniProtKB-SubCell"/>
</dbReference>
<feature type="transmembrane region" description="Helical" evidence="6">
    <location>
        <begin position="381"/>
        <end position="401"/>
    </location>
</feature>
<sequence length="424" mass="46517">MTFQLPSLHQPLYLKDKLREGDGYLHSDKEVRGILEPNDRRDEFEFGYLASESRALVCLKITVGRRTDGLGVWSAMVFVVGELAGSGVLALPLGLVNTGYSGIAIMVLSAVASAVSGSMLSKCWLVMRERNPEAFIGGQLTSAYPTIGEYAWGKPMRGIGLCAATATAVAIVIIIASMIRDKTQHPDRKATIDTPTFESFFLGFGAILFSFGGVNLFPTVQQDMREPTKFPYVSYLSFGVLLAMYLPVSAMAFFLYGDELTANMLQQLPNDWLRATAEAILTLHLLTAFIIILNPWSQDVESVLKIPPTFGWRRCLVRTLLVGLCLFTAESIPHFGGLLDFIGGTSVTMLSFVVPCVMYLRICSRESEWYEHKIPVWHKAMCIFIIVLGIGGGAATTFSSLKELTSPSTFVPPCYINMTAAEGL</sequence>
<dbReference type="HOGENOM" id="CLU_009646_2_1_1"/>
<dbReference type="PANTHER" id="PTHR48017">
    <property type="entry name" value="OS05G0424000 PROTEIN-RELATED"/>
    <property type="match status" value="1"/>
</dbReference>
<name>R7TFZ3_CAPTE</name>
<dbReference type="Pfam" id="PF01490">
    <property type="entry name" value="Aa_trans"/>
    <property type="match status" value="2"/>
</dbReference>
<keyword evidence="3 6" id="KW-0812">Transmembrane</keyword>
<dbReference type="GO" id="GO:0008233">
    <property type="term" value="F:peptidase activity"/>
    <property type="evidence" value="ECO:0007669"/>
    <property type="project" value="InterPro"/>
</dbReference>
<evidence type="ECO:0000256" key="2">
    <source>
        <dbReference type="ARBA" id="ARBA00022448"/>
    </source>
</evidence>
<evidence type="ECO:0000256" key="3">
    <source>
        <dbReference type="ARBA" id="ARBA00022692"/>
    </source>
</evidence>
<reference evidence="8 10" key="2">
    <citation type="journal article" date="2013" name="Nature">
        <title>Insights into bilaterian evolution from three spiralian genomes.</title>
        <authorList>
            <person name="Simakov O."/>
            <person name="Marletaz F."/>
            <person name="Cho S.J."/>
            <person name="Edsinger-Gonzales E."/>
            <person name="Havlak P."/>
            <person name="Hellsten U."/>
            <person name="Kuo D.H."/>
            <person name="Larsson T."/>
            <person name="Lv J."/>
            <person name="Arendt D."/>
            <person name="Savage R."/>
            <person name="Osoegawa K."/>
            <person name="de Jong P."/>
            <person name="Grimwood J."/>
            <person name="Chapman J.A."/>
            <person name="Shapiro H."/>
            <person name="Aerts A."/>
            <person name="Otillar R.P."/>
            <person name="Terry A.Y."/>
            <person name="Boore J.L."/>
            <person name="Grigoriev I.V."/>
            <person name="Lindberg D.R."/>
            <person name="Seaver E.C."/>
            <person name="Weisblat D.A."/>
            <person name="Putnam N.H."/>
            <person name="Rokhsar D.S."/>
        </authorList>
    </citation>
    <scope>NUCLEOTIDE SEQUENCE</scope>
    <source>
        <strain evidence="8 10">I ESC-2004</strain>
    </source>
</reference>
<feature type="transmembrane region" description="Helical" evidence="6">
    <location>
        <begin position="159"/>
        <end position="179"/>
    </location>
</feature>
<feature type="transmembrane region" description="Helical" evidence="6">
    <location>
        <begin position="232"/>
        <end position="255"/>
    </location>
</feature>
<dbReference type="InterPro" id="IPR013057">
    <property type="entry name" value="AA_transpt_TM"/>
</dbReference>
<keyword evidence="2" id="KW-0813">Transport</keyword>
<evidence type="ECO:0000313" key="10">
    <source>
        <dbReference type="Proteomes" id="UP000014760"/>
    </source>
</evidence>
<feature type="transmembrane region" description="Helical" evidence="6">
    <location>
        <begin position="275"/>
        <end position="294"/>
    </location>
</feature>
<dbReference type="PROSITE" id="PS51442">
    <property type="entry name" value="M_PRO"/>
    <property type="match status" value="1"/>
</dbReference>
<feature type="domain" description="Peptidase C30" evidence="7">
    <location>
        <begin position="399"/>
        <end position="424"/>
    </location>
</feature>
<gene>
    <name evidence="8" type="ORF">CAPTEDRAFT_197482</name>
</gene>
<dbReference type="OrthoDB" id="655540at2759"/>
<dbReference type="Proteomes" id="UP000014760">
    <property type="component" value="Unassembled WGS sequence"/>
</dbReference>
<feature type="transmembrane region" description="Helical" evidence="6">
    <location>
        <begin position="199"/>
        <end position="220"/>
    </location>
</feature>
<accession>R7TFZ3</accession>
<evidence type="ECO:0000256" key="1">
    <source>
        <dbReference type="ARBA" id="ARBA00004370"/>
    </source>
</evidence>
<evidence type="ECO:0000259" key="7">
    <source>
        <dbReference type="PROSITE" id="PS51442"/>
    </source>
</evidence>
<reference evidence="9" key="3">
    <citation type="submission" date="2015-06" db="UniProtKB">
        <authorList>
            <consortium name="EnsemblMetazoa"/>
        </authorList>
    </citation>
    <scope>IDENTIFICATION</scope>
</reference>
<feature type="transmembrane region" description="Helical" evidence="6">
    <location>
        <begin position="70"/>
        <end position="93"/>
    </location>
</feature>